<dbReference type="Pfam" id="PF00155">
    <property type="entry name" value="Aminotran_1_2"/>
    <property type="match status" value="1"/>
</dbReference>
<dbReference type="PANTHER" id="PTHR43643:SF6">
    <property type="entry name" value="HISTIDINOL-PHOSPHATE AMINOTRANSFERASE"/>
    <property type="match status" value="1"/>
</dbReference>
<organism evidence="12">
    <name type="scientific">marine metagenome</name>
    <dbReference type="NCBI Taxonomy" id="408172"/>
    <lineage>
        <taxon>unclassified sequences</taxon>
        <taxon>metagenomes</taxon>
        <taxon>ecological metagenomes</taxon>
    </lineage>
</organism>
<gene>
    <name evidence="12" type="ORF">METZ01_LOCUS79388</name>
</gene>
<evidence type="ECO:0000256" key="9">
    <source>
        <dbReference type="ARBA" id="ARBA00023102"/>
    </source>
</evidence>
<dbReference type="InterPro" id="IPR015424">
    <property type="entry name" value="PyrdxlP-dep_Trfase"/>
</dbReference>
<evidence type="ECO:0000256" key="10">
    <source>
        <dbReference type="ARBA" id="ARBA00047481"/>
    </source>
</evidence>
<comment type="cofactor">
    <cofactor evidence="1">
        <name>pyridoxal 5'-phosphate</name>
        <dbReference type="ChEBI" id="CHEBI:597326"/>
    </cofactor>
</comment>
<dbReference type="InterPro" id="IPR015421">
    <property type="entry name" value="PyrdxlP-dep_Trfase_major"/>
</dbReference>
<dbReference type="AlphaFoldDB" id="A0A381UEY8"/>
<keyword evidence="5" id="KW-0032">Aminotransferase</keyword>
<dbReference type="EC" id="2.6.1.9" evidence="4"/>
<dbReference type="EMBL" id="UINC01006271">
    <property type="protein sequence ID" value="SVA26534.1"/>
    <property type="molecule type" value="Genomic_DNA"/>
</dbReference>
<dbReference type="InterPro" id="IPR015422">
    <property type="entry name" value="PyrdxlP-dep_Trfase_small"/>
</dbReference>
<evidence type="ECO:0000256" key="1">
    <source>
        <dbReference type="ARBA" id="ARBA00001933"/>
    </source>
</evidence>
<evidence type="ECO:0000256" key="2">
    <source>
        <dbReference type="ARBA" id="ARBA00005011"/>
    </source>
</evidence>
<dbReference type="SUPFAM" id="SSF53383">
    <property type="entry name" value="PLP-dependent transferases"/>
    <property type="match status" value="1"/>
</dbReference>
<keyword evidence="8" id="KW-0663">Pyridoxal phosphate</keyword>
<name>A0A381UEY8_9ZZZZ</name>
<reference evidence="12" key="1">
    <citation type="submission" date="2018-05" db="EMBL/GenBank/DDBJ databases">
        <authorList>
            <person name="Lanie J.A."/>
            <person name="Ng W.-L."/>
            <person name="Kazmierczak K.M."/>
            <person name="Andrzejewski T.M."/>
            <person name="Davidsen T.M."/>
            <person name="Wayne K.J."/>
            <person name="Tettelin H."/>
            <person name="Glass J.I."/>
            <person name="Rusch D."/>
            <person name="Podicherti R."/>
            <person name="Tsui H.-C.T."/>
            <person name="Winkler M.E."/>
        </authorList>
    </citation>
    <scope>NUCLEOTIDE SEQUENCE</scope>
</reference>
<evidence type="ECO:0000256" key="3">
    <source>
        <dbReference type="ARBA" id="ARBA00007970"/>
    </source>
</evidence>
<evidence type="ECO:0000256" key="6">
    <source>
        <dbReference type="ARBA" id="ARBA00022605"/>
    </source>
</evidence>
<evidence type="ECO:0000256" key="5">
    <source>
        <dbReference type="ARBA" id="ARBA00022576"/>
    </source>
</evidence>
<dbReference type="Gene3D" id="3.90.1150.10">
    <property type="entry name" value="Aspartate Aminotransferase, domain 1"/>
    <property type="match status" value="1"/>
</dbReference>
<protein>
    <recommendedName>
        <fullName evidence="4">histidinol-phosphate transaminase</fullName>
        <ecNumber evidence="4">2.6.1.9</ecNumber>
    </recommendedName>
</protein>
<comment type="catalytic activity">
    <reaction evidence="10">
        <text>L-histidinol phosphate + 2-oxoglutarate = 3-(imidazol-4-yl)-2-oxopropyl phosphate + L-glutamate</text>
        <dbReference type="Rhea" id="RHEA:23744"/>
        <dbReference type="ChEBI" id="CHEBI:16810"/>
        <dbReference type="ChEBI" id="CHEBI:29985"/>
        <dbReference type="ChEBI" id="CHEBI:57766"/>
        <dbReference type="ChEBI" id="CHEBI:57980"/>
        <dbReference type="EC" id="2.6.1.9"/>
    </reaction>
</comment>
<proteinExistence type="inferred from homology"/>
<sequence length="369" mass="39441">MQHKFPAPRIDALPLMAPQILAEPDNVPSPGVIRLNLNESPLPPSPRAIAAMREAIQYSHRYPDHSCSALAKIISHRTGIAADQIVFGNGSGEMLVAAAAVAIQPSDLAVLPQPTFPPVGKNILLAGGEIVPVPVLGNGANDVSAMIDAISDRTSLVYLCTPNSPTGGLLDRKDLSRAADTVPERCLLMVDEAYHEFGTWEGGPDVLSILAGRKGPWAVIRTFSKAYGLSGVRLGYAILSDADLATGFSKMRSGFNVNRIALAGACAAMQDQEYLDHVLEQVSTERDRLAIRMTALGLSVFPSAANFVLARTKTPARPLADHLATHNILIQALAWPDEVGSIRVTAGTREHNDAFLAVLEDFLHREAIS</sequence>
<comment type="pathway">
    <text evidence="2">Amino-acid biosynthesis; L-histidine biosynthesis; L-histidine from 5-phospho-alpha-D-ribose 1-diphosphate: step 7/9.</text>
</comment>
<dbReference type="GO" id="GO:0004400">
    <property type="term" value="F:histidinol-phosphate transaminase activity"/>
    <property type="evidence" value="ECO:0007669"/>
    <property type="project" value="UniProtKB-EC"/>
</dbReference>
<keyword evidence="7" id="KW-0808">Transferase</keyword>
<dbReference type="PANTHER" id="PTHR43643">
    <property type="entry name" value="HISTIDINOL-PHOSPHATE AMINOTRANSFERASE 2"/>
    <property type="match status" value="1"/>
</dbReference>
<dbReference type="PROSITE" id="PS00599">
    <property type="entry name" value="AA_TRANSFER_CLASS_2"/>
    <property type="match status" value="1"/>
</dbReference>
<evidence type="ECO:0000313" key="12">
    <source>
        <dbReference type="EMBL" id="SVA26534.1"/>
    </source>
</evidence>
<evidence type="ECO:0000259" key="11">
    <source>
        <dbReference type="Pfam" id="PF00155"/>
    </source>
</evidence>
<dbReference type="Gene3D" id="3.40.640.10">
    <property type="entry name" value="Type I PLP-dependent aspartate aminotransferase-like (Major domain)"/>
    <property type="match status" value="1"/>
</dbReference>
<feature type="domain" description="Aminotransferase class I/classII large" evidence="11">
    <location>
        <begin position="31"/>
        <end position="358"/>
    </location>
</feature>
<dbReference type="CDD" id="cd00609">
    <property type="entry name" value="AAT_like"/>
    <property type="match status" value="1"/>
</dbReference>
<evidence type="ECO:0000256" key="8">
    <source>
        <dbReference type="ARBA" id="ARBA00022898"/>
    </source>
</evidence>
<dbReference type="GO" id="GO:0000105">
    <property type="term" value="P:L-histidine biosynthetic process"/>
    <property type="evidence" value="ECO:0007669"/>
    <property type="project" value="UniProtKB-KW"/>
</dbReference>
<dbReference type="InterPro" id="IPR001917">
    <property type="entry name" value="Aminotrans_II_pyridoxalP_BS"/>
</dbReference>
<evidence type="ECO:0000256" key="4">
    <source>
        <dbReference type="ARBA" id="ARBA00012748"/>
    </source>
</evidence>
<dbReference type="InterPro" id="IPR004839">
    <property type="entry name" value="Aminotransferase_I/II_large"/>
</dbReference>
<accession>A0A381UEY8</accession>
<dbReference type="GO" id="GO:0030170">
    <property type="term" value="F:pyridoxal phosphate binding"/>
    <property type="evidence" value="ECO:0007669"/>
    <property type="project" value="InterPro"/>
</dbReference>
<comment type="similarity">
    <text evidence="3">Belongs to the class-II pyridoxal-phosphate-dependent aminotransferase family. Histidinol-phosphate aminotransferase subfamily.</text>
</comment>
<keyword evidence="9" id="KW-0368">Histidine biosynthesis</keyword>
<dbReference type="InterPro" id="IPR050106">
    <property type="entry name" value="HistidinolP_aminotransfase"/>
</dbReference>
<evidence type="ECO:0000256" key="7">
    <source>
        <dbReference type="ARBA" id="ARBA00022679"/>
    </source>
</evidence>
<keyword evidence="6" id="KW-0028">Amino-acid biosynthesis</keyword>